<dbReference type="EMBL" id="JBBHLL010000252">
    <property type="protein sequence ID" value="KAK7807984.1"/>
    <property type="molecule type" value="Genomic_DNA"/>
</dbReference>
<proteinExistence type="predicted"/>
<evidence type="ECO:0000313" key="2">
    <source>
        <dbReference type="Proteomes" id="UP001488838"/>
    </source>
</evidence>
<reference evidence="1 2" key="1">
    <citation type="journal article" date="2023" name="bioRxiv">
        <title>Conserved and derived expression patterns and positive selection on dental genes reveal complex evolutionary context of ever-growing rodent molars.</title>
        <authorList>
            <person name="Calamari Z.T."/>
            <person name="Song A."/>
            <person name="Cohen E."/>
            <person name="Akter M."/>
            <person name="Roy R.D."/>
            <person name="Hallikas O."/>
            <person name="Christensen M.M."/>
            <person name="Li P."/>
            <person name="Marangoni P."/>
            <person name="Jernvall J."/>
            <person name="Klein O.D."/>
        </authorList>
    </citation>
    <scope>NUCLEOTIDE SEQUENCE [LARGE SCALE GENOMIC DNA]</scope>
    <source>
        <strain evidence="1">V071</strain>
    </source>
</reference>
<name>A0AAW0I117_MYOGA</name>
<protein>
    <submittedName>
        <fullName evidence="1">Uncharacterized protein</fullName>
    </submittedName>
</protein>
<accession>A0AAW0I117</accession>
<dbReference type="AlphaFoldDB" id="A0AAW0I117"/>
<dbReference type="Proteomes" id="UP001488838">
    <property type="component" value="Unassembled WGS sequence"/>
</dbReference>
<organism evidence="1 2">
    <name type="scientific">Myodes glareolus</name>
    <name type="common">Bank vole</name>
    <name type="synonym">Clethrionomys glareolus</name>
    <dbReference type="NCBI Taxonomy" id="447135"/>
    <lineage>
        <taxon>Eukaryota</taxon>
        <taxon>Metazoa</taxon>
        <taxon>Chordata</taxon>
        <taxon>Craniata</taxon>
        <taxon>Vertebrata</taxon>
        <taxon>Euteleostomi</taxon>
        <taxon>Mammalia</taxon>
        <taxon>Eutheria</taxon>
        <taxon>Euarchontoglires</taxon>
        <taxon>Glires</taxon>
        <taxon>Rodentia</taxon>
        <taxon>Myomorpha</taxon>
        <taxon>Muroidea</taxon>
        <taxon>Cricetidae</taxon>
        <taxon>Arvicolinae</taxon>
        <taxon>Myodes</taxon>
    </lineage>
</organism>
<sequence>MCASSRRSKKERSLSLWSR</sequence>
<comment type="caution">
    <text evidence="1">The sequence shown here is derived from an EMBL/GenBank/DDBJ whole genome shotgun (WGS) entry which is preliminary data.</text>
</comment>
<keyword evidence="2" id="KW-1185">Reference proteome</keyword>
<evidence type="ECO:0000313" key="1">
    <source>
        <dbReference type="EMBL" id="KAK7807984.1"/>
    </source>
</evidence>
<gene>
    <name evidence="1" type="ORF">U0070_016374</name>
</gene>